<dbReference type="OrthoDB" id="8612583at2"/>
<evidence type="ECO:0000256" key="2">
    <source>
        <dbReference type="SAM" id="SignalP"/>
    </source>
</evidence>
<accession>A0A5S3X3Q6</accession>
<evidence type="ECO:0008006" key="5">
    <source>
        <dbReference type="Google" id="ProtNLM"/>
    </source>
</evidence>
<feature type="chain" id="PRO_5024414568" description="Fibronectin type-III domain-containing protein" evidence="2">
    <location>
        <begin position="18"/>
        <end position="771"/>
    </location>
</feature>
<dbReference type="InterPro" id="IPR013783">
    <property type="entry name" value="Ig-like_fold"/>
</dbReference>
<dbReference type="EMBL" id="PNCJ01000008">
    <property type="protein sequence ID" value="TMP38735.1"/>
    <property type="molecule type" value="Genomic_DNA"/>
</dbReference>
<name>A0A5S3X3Q6_9GAMM</name>
<dbReference type="Proteomes" id="UP000306719">
    <property type="component" value="Unassembled WGS sequence"/>
</dbReference>
<comment type="caution">
    <text evidence="3">The sequence shown here is derived from an EMBL/GenBank/DDBJ whole genome shotgun (WGS) entry which is preliminary data.</text>
</comment>
<gene>
    <name evidence="3" type="ORF">CWB98_06155</name>
</gene>
<evidence type="ECO:0000313" key="4">
    <source>
        <dbReference type="Proteomes" id="UP000306719"/>
    </source>
</evidence>
<sequence length="771" mass="84429">MKIINLPLSSLSLAVCLALTGCGSSSDNSQLVEKASDTAKTDNKDTEKKPDSNDDNQTLSVSVVSHSANSVVNATATQVSVSVSDESQVKEISLLVNGKKVDTIQSAPWVLDWDAYYWGNSSVTLAIETVDKDNKVHTSAAPFNVKVTNAVNTALTFSELDAQLRNTDSLSVSLNPVNHAEFYELKVEHNKSETILRSAQAQVELTELTLGDYKMSYRATNAQGQAGPWSKAQEFALLGPEAPAAMTEPNIELTEAGYSLTYTPPEQEDGLYLQLSLHGPANLSLDSKDGQPLVFSELTPGSYQLEASITNAYGHKSEPTIWQLVLEAPQAPANVVTTMNVQGEQHKVTFNWENNDNLVSYVVSATNNSTHEHYTAKATDKNTLDLMLPAGEYSWQMQVVDIAGNESMWSDTKILSVAVYDVQFENVSSNPSTAISTADNSTIILSQKGNDNWLAKLDVYGNLVWEKTISKPGYPPLKTLLELPSGELVASGNFTDYNAGKSYSVTAKFSETGDEVWYTQTQNNTGGERFGDITSAVLWNDQYYRLQSVRAQDESYATTIQQIDLTSGEILISEPFVHNFGAHRIEAAQLVVIDSDQLAISGSLLKETHSEFGLNYVAVFVAKLDKTFKSTHSWQSKNIVSDFHRAIKLDDQKNILVFGEDTAFTITTYKLDQQLNVLSSHNKSLNINLAWQSAMHVDPDGSVNAIGMEYSPSTIYNVYFDSHLGFVRKDALYSPALNSSPAWTLKAQDGATVIADQMAPSSGLRVIRTLF</sequence>
<feature type="compositionally biased region" description="Basic and acidic residues" evidence="1">
    <location>
        <begin position="34"/>
        <end position="52"/>
    </location>
</feature>
<keyword evidence="2" id="KW-0732">Signal</keyword>
<dbReference type="PROSITE" id="PS51257">
    <property type="entry name" value="PROKAR_LIPOPROTEIN"/>
    <property type="match status" value="1"/>
</dbReference>
<evidence type="ECO:0000313" key="3">
    <source>
        <dbReference type="EMBL" id="TMP38735.1"/>
    </source>
</evidence>
<dbReference type="RefSeq" id="WP_138544028.1">
    <property type="nucleotide sequence ID" value="NZ_PNCJ01000008.1"/>
</dbReference>
<dbReference type="Pfam" id="PF17957">
    <property type="entry name" value="Big_7"/>
    <property type="match status" value="1"/>
</dbReference>
<feature type="region of interest" description="Disordered" evidence="1">
    <location>
        <begin position="24"/>
        <end position="57"/>
    </location>
</feature>
<protein>
    <recommendedName>
        <fullName evidence="5">Fibronectin type-III domain-containing protein</fullName>
    </recommendedName>
</protein>
<reference evidence="4" key="2">
    <citation type="submission" date="2019-06" db="EMBL/GenBank/DDBJ databases">
        <title>Co-occurence of chitin degradation, pigmentation and bioactivity in marine Pseudoalteromonas.</title>
        <authorList>
            <person name="Sonnenschein E.C."/>
            <person name="Bech P.K."/>
        </authorList>
    </citation>
    <scope>NUCLEOTIDE SEQUENCE [LARGE SCALE GENOMIC DNA]</scope>
    <source>
        <strain evidence="4">S2599</strain>
    </source>
</reference>
<reference evidence="3 4" key="1">
    <citation type="submission" date="2018-01" db="EMBL/GenBank/DDBJ databases">
        <authorList>
            <person name="Paulsen S."/>
            <person name="Gram L.K."/>
        </authorList>
    </citation>
    <scope>NUCLEOTIDE SEQUENCE [LARGE SCALE GENOMIC DNA]</scope>
    <source>
        <strain evidence="3 4">S2599</strain>
    </source>
</reference>
<organism evidence="3 4">
    <name type="scientific">Pseudoalteromonas rubra</name>
    <dbReference type="NCBI Taxonomy" id="43658"/>
    <lineage>
        <taxon>Bacteria</taxon>
        <taxon>Pseudomonadati</taxon>
        <taxon>Pseudomonadota</taxon>
        <taxon>Gammaproteobacteria</taxon>
        <taxon>Alteromonadales</taxon>
        <taxon>Pseudoalteromonadaceae</taxon>
        <taxon>Pseudoalteromonas</taxon>
    </lineage>
</organism>
<feature type="signal peptide" evidence="2">
    <location>
        <begin position="1"/>
        <end position="17"/>
    </location>
</feature>
<dbReference type="Gene3D" id="2.60.40.10">
    <property type="entry name" value="Immunoglobulins"/>
    <property type="match status" value="1"/>
</dbReference>
<dbReference type="AlphaFoldDB" id="A0A5S3X3Q6"/>
<proteinExistence type="predicted"/>
<evidence type="ECO:0000256" key="1">
    <source>
        <dbReference type="SAM" id="MobiDB-lite"/>
    </source>
</evidence>